<proteinExistence type="predicted"/>
<dbReference type="EC" id="2.5.1.18" evidence="1"/>
<dbReference type="AlphaFoldDB" id="A0A2P6N3K4"/>
<dbReference type="SUPFAM" id="SSF52833">
    <property type="entry name" value="Thioredoxin-like"/>
    <property type="match status" value="1"/>
</dbReference>
<dbReference type="Gene3D" id="1.20.1050.10">
    <property type="match status" value="2"/>
</dbReference>
<comment type="caution">
    <text evidence="4">The sequence shown here is derived from an EMBL/GenBank/DDBJ whole genome shotgun (WGS) entry which is preliminary data.</text>
</comment>
<dbReference type="Proteomes" id="UP000241769">
    <property type="component" value="Unassembled WGS sequence"/>
</dbReference>
<dbReference type="InterPro" id="IPR036282">
    <property type="entry name" value="Glutathione-S-Trfase_C_sf"/>
</dbReference>
<dbReference type="InterPro" id="IPR040079">
    <property type="entry name" value="Glutathione_S-Trfase"/>
</dbReference>
<keyword evidence="2" id="KW-0808">Transferase</keyword>
<evidence type="ECO:0000256" key="2">
    <source>
        <dbReference type="ARBA" id="ARBA00022679"/>
    </source>
</evidence>
<accession>A0A2P6N3K4</accession>
<evidence type="ECO:0000313" key="5">
    <source>
        <dbReference type="Proteomes" id="UP000241769"/>
    </source>
</evidence>
<evidence type="ECO:0000256" key="1">
    <source>
        <dbReference type="ARBA" id="ARBA00012452"/>
    </source>
</evidence>
<organism evidence="4 5">
    <name type="scientific">Planoprotostelium fungivorum</name>
    <dbReference type="NCBI Taxonomy" id="1890364"/>
    <lineage>
        <taxon>Eukaryota</taxon>
        <taxon>Amoebozoa</taxon>
        <taxon>Evosea</taxon>
        <taxon>Variosea</taxon>
        <taxon>Cavosteliida</taxon>
        <taxon>Cavosteliaceae</taxon>
        <taxon>Planoprotostelium</taxon>
    </lineage>
</organism>
<dbReference type="GO" id="GO:0004364">
    <property type="term" value="F:glutathione transferase activity"/>
    <property type="evidence" value="ECO:0007669"/>
    <property type="project" value="UniProtKB-EC"/>
</dbReference>
<dbReference type="GO" id="GO:0005737">
    <property type="term" value="C:cytoplasm"/>
    <property type="evidence" value="ECO:0007669"/>
    <property type="project" value="TreeGrafter"/>
</dbReference>
<dbReference type="InParanoid" id="A0A2P6N3K4"/>
<reference evidence="4 5" key="1">
    <citation type="journal article" date="2018" name="Genome Biol. Evol.">
        <title>Multiple Roots of Fruiting Body Formation in Amoebozoa.</title>
        <authorList>
            <person name="Hillmann F."/>
            <person name="Forbes G."/>
            <person name="Novohradska S."/>
            <person name="Ferling I."/>
            <person name="Riege K."/>
            <person name="Groth M."/>
            <person name="Westermann M."/>
            <person name="Marz M."/>
            <person name="Spaller T."/>
            <person name="Winckler T."/>
            <person name="Schaap P."/>
            <person name="Glockner G."/>
        </authorList>
    </citation>
    <scope>NUCLEOTIDE SEQUENCE [LARGE SCALE GENOMIC DNA]</scope>
    <source>
        <strain evidence="4 5">Jena</strain>
    </source>
</reference>
<dbReference type="SFLD" id="SFLDS00019">
    <property type="entry name" value="Glutathione_Transferase_(cytos"/>
    <property type="match status" value="1"/>
</dbReference>
<dbReference type="STRING" id="1890364.A0A2P6N3K4"/>
<dbReference type="SUPFAM" id="SSF47616">
    <property type="entry name" value="GST C-terminal domain-like"/>
    <property type="match status" value="1"/>
</dbReference>
<sequence>MTIQIKGAAISTCVRIDYELIFVDVRNGEHKTAEYKEKYQPFGQIPVLIDGDFQVFESRAIARYIADAHGKADNTLYPKDAKKRAIIEQWISVEQSHFKSVEEIVWQLLFLPRWGGQPDAQINVLDEFPNMKAWWETCSARPSCKKVTSS</sequence>
<keyword evidence="5" id="KW-1185">Reference proteome</keyword>
<dbReference type="Gene3D" id="3.40.30.10">
    <property type="entry name" value="Glutaredoxin"/>
    <property type="match status" value="1"/>
</dbReference>
<gene>
    <name evidence="4" type="ORF">PROFUN_13597</name>
</gene>
<dbReference type="InterPro" id="IPR036249">
    <property type="entry name" value="Thioredoxin-like_sf"/>
</dbReference>
<dbReference type="Pfam" id="PF02798">
    <property type="entry name" value="GST_N"/>
    <property type="match status" value="1"/>
</dbReference>
<evidence type="ECO:0000259" key="3">
    <source>
        <dbReference type="PROSITE" id="PS50404"/>
    </source>
</evidence>
<evidence type="ECO:0000313" key="4">
    <source>
        <dbReference type="EMBL" id="PRP78540.1"/>
    </source>
</evidence>
<dbReference type="PANTHER" id="PTHR43900">
    <property type="entry name" value="GLUTATHIONE S-TRANSFERASE RHO"/>
    <property type="match status" value="1"/>
</dbReference>
<dbReference type="InterPro" id="IPR004045">
    <property type="entry name" value="Glutathione_S-Trfase_N"/>
</dbReference>
<dbReference type="PANTHER" id="PTHR43900:SF3">
    <property type="entry name" value="GLUTATHIONE S-TRANSFERASE RHO"/>
    <property type="match status" value="1"/>
</dbReference>
<protein>
    <recommendedName>
        <fullName evidence="1">glutathione transferase</fullName>
        <ecNumber evidence="1">2.5.1.18</ecNumber>
    </recommendedName>
</protein>
<feature type="domain" description="GST N-terminal" evidence="3">
    <location>
        <begin position="16"/>
        <end position="73"/>
    </location>
</feature>
<dbReference type="OrthoDB" id="249703at2759"/>
<dbReference type="EMBL" id="MDYQ01000217">
    <property type="protein sequence ID" value="PRP78540.1"/>
    <property type="molecule type" value="Genomic_DNA"/>
</dbReference>
<dbReference type="GO" id="GO:0043295">
    <property type="term" value="F:glutathione binding"/>
    <property type="evidence" value="ECO:0007669"/>
    <property type="project" value="TreeGrafter"/>
</dbReference>
<dbReference type="PROSITE" id="PS50404">
    <property type="entry name" value="GST_NTER"/>
    <property type="match status" value="1"/>
</dbReference>
<dbReference type="GO" id="GO:0006749">
    <property type="term" value="P:glutathione metabolic process"/>
    <property type="evidence" value="ECO:0007669"/>
    <property type="project" value="TreeGrafter"/>
</dbReference>
<name>A0A2P6N3K4_9EUKA</name>